<protein>
    <recommendedName>
        <fullName evidence="3">1,4-beta-xylanase</fullName>
    </recommendedName>
</protein>
<evidence type="ECO:0000313" key="2">
    <source>
        <dbReference type="Proteomes" id="UP001606303"/>
    </source>
</evidence>
<gene>
    <name evidence="1" type="ORF">ACG01O_00850</name>
</gene>
<dbReference type="EMBL" id="JBIGIB010000001">
    <property type="protein sequence ID" value="MFG6465146.1"/>
    <property type="molecule type" value="Genomic_DNA"/>
</dbReference>
<evidence type="ECO:0000313" key="1">
    <source>
        <dbReference type="EMBL" id="MFG6465146.1"/>
    </source>
</evidence>
<name>A0ABW7GTN4_9BURK</name>
<keyword evidence="2" id="KW-1185">Reference proteome</keyword>
<comment type="caution">
    <text evidence="1">The sequence shown here is derived from an EMBL/GenBank/DDBJ whole genome shotgun (WGS) entry which is preliminary data.</text>
</comment>
<organism evidence="1 2">
    <name type="scientific">Pelomonas baiyunensis</name>
    <dbReference type="NCBI Taxonomy" id="3299026"/>
    <lineage>
        <taxon>Bacteria</taxon>
        <taxon>Pseudomonadati</taxon>
        <taxon>Pseudomonadota</taxon>
        <taxon>Betaproteobacteria</taxon>
        <taxon>Burkholderiales</taxon>
        <taxon>Sphaerotilaceae</taxon>
        <taxon>Roseateles</taxon>
    </lineage>
</organism>
<dbReference type="Proteomes" id="UP001606303">
    <property type="component" value="Unassembled WGS sequence"/>
</dbReference>
<dbReference type="SUPFAM" id="SSF51445">
    <property type="entry name" value="(Trans)glycosidases"/>
    <property type="match status" value="1"/>
</dbReference>
<reference evidence="1 2" key="1">
    <citation type="submission" date="2024-08" db="EMBL/GenBank/DDBJ databases">
        <authorList>
            <person name="Lu H."/>
        </authorList>
    </citation>
    <scope>NUCLEOTIDE SEQUENCE [LARGE SCALE GENOMIC DNA]</scope>
    <source>
        <strain evidence="1 2">BYS87W</strain>
    </source>
</reference>
<sequence>MSNTTSTPDRWTPERAHAWFKAQPWALGANFLPASAINQLAMWQADSFDPERIDLELGWARGLGMNTMRVFLHDLLWAQDAAGFKQRICQYLDIAERHGIFTMFVLFDSCWDPHPQLGPQREPIPGVHNSGWVQSPSATQLADRSTWPQLRAYVEDIVKTFGQDPRVTYWDIWNEPDNQGGGMGYYLPREAKDKIALVAELIPQAFAWARAQNPSQPLTSGLWLGDHWAPGSSELNAVQTCQLACSDVISFHDYNWPEKFESRIQQLQQYGRPLICTEYMARSLGSTFDIALPIAVREDVGMINWGFVDGKSQTKMPWDSWKKPYTIDPPLVWFHDVLHTDGTPYRQREAELLRLHGSAEAQRARAERVRG</sequence>
<accession>A0ABW7GTN4</accession>
<proteinExistence type="predicted"/>
<dbReference type="InterPro" id="IPR017853">
    <property type="entry name" value="GH"/>
</dbReference>
<evidence type="ECO:0008006" key="3">
    <source>
        <dbReference type="Google" id="ProtNLM"/>
    </source>
</evidence>
<dbReference type="RefSeq" id="WP_394380149.1">
    <property type="nucleotide sequence ID" value="NZ_JBIGIB010000001.1"/>
</dbReference>
<dbReference type="Gene3D" id="3.20.20.80">
    <property type="entry name" value="Glycosidases"/>
    <property type="match status" value="1"/>
</dbReference>